<gene>
    <name evidence="5" type="ORF">C6W88_11450</name>
</gene>
<dbReference type="InterPro" id="IPR036286">
    <property type="entry name" value="LexA/Signal_pep-like_sf"/>
</dbReference>
<feature type="domain" description="HTH cro/C1-type" evidence="4">
    <location>
        <begin position="11"/>
        <end position="66"/>
    </location>
</feature>
<evidence type="ECO:0000256" key="1">
    <source>
        <dbReference type="ARBA" id="ARBA00023015"/>
    </source>
</evidence>
<dbReference type="InterPro" id="IPR001387">
    <property type="entry name" value="Cro/C1-type_HTH"/>
</dbReference>
<dbReference type="Pfam" id="PF13560">
    <property type="entry name" value="HTH_31"/>
    <property type="match status" value="1"/>
</dbReference>
<evidence type="ECO:0000313" key="6">
    <source>
        <dbReference type="Proteomes" id="UP000241895"/>
    </source>
</evidence>
<protein>
    <recommendedName>
        <fullName evidence="4">HTH cro/C1-type domain-containing protein</fullName>
    </recommendedName>
</protein>
<evidence type="ECO:0000259" key="4">
    <source>
        <dbReference type="PROSITE" id="PS50943"/>
    </source>
</evidence>
<dbReference type="Gene3D" id="1.10.260.40">
    <property type="entry name" value="lambda repressor-like DNA-binding domains"/>
    <property type="match status" value="1"/>
</dbReference>
<dbReference type="PANTHER" id="PTHR40661">
    <property type="match status" value="1"/>
</dbReference>
<dbReference type="Proteomes" id="UP000241895">
    <property type="component" value="Unassembled WGS sequence"/>
</dbReference>
<keyword evidence="1" id="KW-0805">Transcription regulation</keyword>
<keyword evidence="6" id="KW-1185">Reference proteome</keyword>
<evidence type="ECO:0000313" key="5">
    <source>
        <dbReference type="EMBL" id="PTL94950.1"/>
    </source>
</evidence>
<name>A0ABX5IXY7_9GAMM</name>
<dbReference type="CDD" id="cd00093">
    <property type="entry name" value="HTH_XRE"/>
    <property type="match status" value="1"/>
</dbReference>
<sequence length="254" mass="27199">MNDDASIGSRLRRLMEEQELGENELARRTGVPQPTIHRILKGASKSPRISNLEKLANALGTTASYLAHGDVLPQRAGLNEVSNHDSTASMSGPSGLPFPNVLATVATAGVHRLAKAKPAPPTYHYPLLRWTQAAAILQSYSAAESVDLRVEPSGFQTKGTGFWLEVKGDAMAAPTGVAPSLPEGTMVLFDSDEPAIPGKLVLATIPDSQGATFRKLIEESGQRYLKPLNPSYPLILLDKTSEIIAVALEARTRL</sequence>
<dbReference type="SUPFAM" id="SSF51306">
    <property type="entry name" value="LexA/Signal peptidase"/>
    <property type="match status" value="1"/>
</dbReference>
<comment type="caution">
    <text evidence="5">The sequence shown here is derived from an EMBL/GenBank/DDBJ whole genome shotgun (WGS) entry which is preliminary data.</text>
</comment>
<proteinExistence type="predicted"/>
<dbReference type="Pfam" id="PF00717">
    <property type="entry name" value="Peptidase_S24"/>
    <property type="match status" value="1"/>
</dbReference>
<dbReference type="CDD" id="cd06529">
    <property type="entry name" value="S24_LexA-like"/>
    <property type="match status" value="1"/>
</dbReference>
<dbReference type="InterPro" id="IPR015927">
    <property type="entry name" value="Peptidase_S24_S26A/B/C"/>
</dbReference>
<accession>A0ABX5IXY7</accession>
<keyword evidence="2" id="KW-0238">DNA-binding</keyword>
<dbReference type="SMART" id="SM00530">
    <property type="entry name" value="HTH_XRE"/>
    <property type="match status" value="1"/>
</dbReference>
<dbReference type="EMBL" id="PXNS01000005">
    <property type="protein sequence ID" value="PTL94950.1"/>
    <property type="molecule type" value="Genomic_DNA"/>
</dbReference>
<dbReference type="SUPFAM" id="SSF47413">
    <property type="entry name" value="lambda repressor-like DNA-binding domains"/>
    <property type="match status" value="1"/>
</dbReference>
<organism evidence="5 6">
    <name type="scientific">Halomonas litopenaei</name>
    <dbReference type="NCBI Taxonomy" id="2109328"/>
    <lineage>
        <taxon>Bacteria</taxon>
        <taxon>Pseudomonadati</taxon>
        <taxon>Pseudomonadota</taxon>
        <taxon>Gammaproteobacteria</taxon>
        <taxon>Oceanospirillales</taxon>
        <taxon>Halomonadaceae</taxon>
        <taxon>Halomonas</taxon>
    </lineage>
</organism>
<dbReference type="RefSeq" id="WP_108132522.1">
    <property type="nucleotide sequence ID" value="NZ_PXNS01000005.1"/>
</dbReference>
<dbReference type="PANTHER" id="PTHR40661:SF3">
    <property type="entry name" value="FELS-1 PROPHAGE TRANSCRIPTIONAL REGULATOR"/>
    <property type="match status" value="1"/>
</dbReference>
<evidence type="ECO:0000256" key="3">
    <source>
        <dbReference type="ARBA" id="ARBA00023163"/>
    </source>
</evidence>
<dbReference type="InterPro" id="IPR039418">
    <property type="entry name" value="LexA-like"/>
</dbReference>
<reference evidence="5 6" key="1">
    <citation type="submission" date="2018-03" db="EMBL/GenBank/DDBJ databases">
        <authorList>
            <person name="Zhou J."/>
            <person name="Li X."/>
            <person name="Xue M."/>
            <person name="Yin J."/>
        </authorList>
    </citation>
    <scope>NUCLEOTIDE SEQUENCE [LARGE SCALE GENOMIC DNA]</scope>
    <source>
        <strain evidence="5 6">SYSU ZJ2214</strain>
    </source>
</reference>
<dbReference type="PROSITE" id="PS50943">
    <property type="entry name" value="HTH_CROC1"/>
    <property type="match status" value="1"/>
</dbReference>
<keyword evidence="3" id="KW-0804">Transcription</keyword>
<evidence type="ECO:0000256" key="2">
    <source>
        <dbReference type="ARBA" id="ARBA00023125"/>
    </source>
</evidence>
<dbReference type="InterPro" id="IPR010982">
    <property type="entry name" value="Lambda_DNA-bd_dom_sf"/>
</dbReference>
<dbReference type="Gene3D" id="2.10.109.10">
    <property type="entry name" value="Umud Fragment, subunit A"/>
    <property type="match status" value="1"/>
</dbReference>